<name>A0A9P4Q879_9PEZI</name>
<sequence>MRYPGNIREATVWRDGRDTRHVLGRSINPHSHSLTSARIKHTQTTQTTATRSGARAHTRRETPSLFERASRNPRGLLIKPLLYDSCTLQTTSSPVLRLHLHLSAGLPRSPAIKPPSDWRHALPILLYETTLRCGRRVGWPPRHGPLDHRTRLYRSLFARWSCFPTSSPTLFLSLRPLLQHRVPACSTLRCLLHTGPVFDGPACFLNHPGLMQLECSRTAIEGVSGSSQSLLLLLSFPQNPLQ</sequence>
<feature type="region of interest" description="Disordered" evidence="1">
    <location>
        <begin position="39"/>
        <end position="64"/>
    </location>
</feature>
<organism evidence="2 3">
    <name type="scientific">Polychaeton citri CBS 116435</name>
    <dbReference type="NCBI Taxonomy" id="1314669"/>
    <lineage>
        <taxon>Eukaryota</taxon>
        <taxon>Fungi</taxon>
        <taxon>Dikarya</taxon>
        <taxon>Ascomycota</taxon>
        <taxon>Pezizomycotina</taxon>
        <taxon>Dothideomycetes</taxon>
        <taxon>Dothideomycetidae</taxon>
        <taxon>Capnodiales</taxon>
        <taxon>Capnodiaceae</taxon>
        <taxon>Polychaeton</taxon>
    </lineage>
</organism>
<evidence type="ECO:0000256" key="1">
    <source>
        <dbReference type="SAM" id="MobiDB-lite"/>
    </source>
</evidence>
<proteinExistence type="predicted"/>
<reference evidence="2" key="1">
    <citation type="journal article" date="2020" name="Stud. Mycol.">
        <title>101 Dothideomycetes genomes: a test case for predicting lifestyles and emergence of pathogens.</title>
        <authorList>
            <person name="Haridas S."/>
            <person name="Albert R."/>
            <person name="Binder M."/>
            <person name="Bloem J."/>
            <person name="Labutti K."/>
            <person name="Salamov A."/>
            <person name="Andreopoulos B."/>
            <person name="Baker S."/>
            <person name="Barry K."/>
            <person name="Bills G."/>
            <person name="Bluhm B."/>
            <person name="Cannon C."/>
            <person name="Castanera R."/>
            <person name="Culley D."/>
            <person name="Daum C."/>
            <person name="Ezra D."/>
            <person name="Gonzalez J."/>
            <person name="Henrissat B."/>
            <person name="Kuo A."/>
            <person name="Liang C."/>
            <person name="Lipzen A."/>
            <person name="Lutzoni F."/>
            <person name="Magnuson J."/>
            <person name="Mondo S."/>
            <person name="Nolan M."/>
            <person name="Ohm R."/>
            <person name="Pangilinan J."/>
            <person name="Park H.-J."/>
            <person name="Ramirez L."/>
            <person name="Alfaro M."/>
            <person name="Sun H."/>
            <person name="Tritt A."/>
            <person name="Yoshinaga Y."/>
            <person name="Zwiers L.-H."/>
            <person name="Turgeon B."/>
            <person name="Goodwin S."/>
            <person name="Spatafora J."/>
            <person name="Crous P."/>
            <person name="Grigoriev I."/>
        </authorList>
    </citation>
    <scope>NUCLEOTIDE SEQUENCE</scope>
    <source>
        <strain evidence="2">CBS 116435</strain>
    </source>
</reference>
<dbReference type="EMBL" id="MU003806">
    <property type="protein sequence ID" value="KAF2719827.1"/>
    <property type="molecule type" value="Genomic_DNA"/>
</dbReference>
<protein>
    <submittedName>
        <fullName evidence="2">Uncharacterized protein</fullName>
    </submittedName>
</protein>
<evidence type="ECO:0000313" key="3">
    <source>
        <dbReference type="Proteomes" id="UP000799441"/>
    </source>
</evidence>
<comment type="caution">
    <text evidence="2">The sequence shown here is derived from an EMBL/GenBank/DDBJ whole genome shotgun (WGS) entry which is preliminary data.</text>
</comment>
<accession>A0A9P4Q879</accession>
<dbReference type="AlphaFoldDB" id="A0A9P4Q879"/>
<gene>
    <name evidence="2" type="ORF">K431DRAFT_105060</name>
</gene>
<evidence type="ECO:0000313" key="2">
    <source>
        <dbReference type="EMBL" id="KAF2719827.1"/>
    </source>
</evidence>
<dbReference type="Proteomes" id="UP000799441">
    <property type="component" value="Unassembled WGS sequence"/>
</dbReference>
<keyword evidence="3" id="KW-1185">Reference proteome</keyword>